<proteinExistence type="predicted"/>
<dbReference type="Proteomes" id="UP000232883">
    <property type="component" value="Chromosome"/>
</dbReference>
<dbReference type="AlphaFoldDB" id="A0A2K8Z476"/>
<name>A0A2K8Z476_9BACT</name>
<evidence type="ECO:0000313" key="2">
    <source>
        <dbReference type="Proteomes" id="UP000232883"/>
    </source>
</evidence>
<dbReference type="EMBL" id="CP025096">
    <property type="protein sequence ID" value="AUD04651.1"/>
    <property type="molecule type" value="Genomic_DNA"/>
</dbReference>
<sequence length="253" mass="29018">MKPEASESIQKDIMGASRLYVHPYFRHDEQGNLESVDEFAQDMLNYFEPDSYRPHVVHTIAGPLTEKHVNDNIVQALNWLGSGYKLDTFLDRHFGPFYGTLMGDQSAQPFFDFLVAILSSQKAEFRKYTYDAVWGWIRLHKDYFLGIPLDVPSLPTGSLILKKDICLFYIYQGMAYDKEKIKELAPQLGFNSPTSGSQLADDFFALNTAEKRTDVEGRAIKDRIRKIQKVMSFLPDECKSLAQADLETLQRKL</sequence>
<organism evidence="1 2">
    <name type="scientific">Spirosoma pollinicola</name>
    <dbReference type="NCBI Taxonomy" id="2057025"/>
    <lineage>
        <taxon>Bacteria</taxon>
        <taxon>Pseudomonadati</taxon>
        <taxon>Bacteroidota</taxon>
        <taxon>Cytophagia</taxon>
        <taxon>Cytophagales</taxon>
        <taxon>Cytophagaceae</taxon>
        <taxon>Spirosoma</taxon>
    </lineage>
</organism>
<dbReference type="KEGG" id="spir:CWM47_24055"/>
<evidence type="ECO:0000313" key="1">
    <source>
        <dbReference type="EMBL" id="AUD04651.1"/>
    </source>
</evidence>
<keyword evidence="2" id="KW-1185">Reference proteome</keyword>
<gene>
    <name evidence="1" type="ORF">CWM47_24055</name>
</gene>
<reference evidence="1 2" key="1">
    <citation type="submission" date="2017-11" db="EMBL/GenBank/DDBJ databases">
        <title>Taxonomic description and genome sequences of Spirosoma HA7 sp. nov., isolated from pollen microhabitat of Corylus avellana.</title>
        <authorList>
            <person name="Ambika Manirajan B."/>
            <person name="Suarez C."/>
            <person name="Ratering S."/>
            <person name="Geissler-Plaum R."/>
            <person name="Cardinale M."/>
            <person name="Sylvia S."/>
        </authorList>
    </citation>
    <scope>NUCLEOTIDE SEQUENCE [LARGE SCALE GENOMIC DNA]</scope>
    <source>
        <strain evidence="1 2">HA7</strain>
    </source>
</reference>
<protein>
    <submittedName>
        <fullName evidence="1">Uncharacterized protein</fullName>
    </submittedName>
</protein>
<accession>A0A2K8Z476</accession>
<dbReference type="RefSeq" id="WP_100990716.1">
    <property type="nucleotide sequence ID" value="NZ_CP025096.1"/>
</dbReference>